<proteinExistence type="predicted"/>
<organism evidence="3 4">
    <name type="scientific">Chaetoceros tenuissimus</name>
    <dbReference type="NCBI Taxonomy" id="426638"/>
    <lineage>
        <taxon>Eukaryota</taxon>
        <taxon>Sar</taxon>
        <taxon>Stramenopiles</taxon>
        <taxon>Ochrophyta</taxon>
        <taxon>Bacillariophyta</taxon>
        <taxon>Coscinodiscophyceae</taxon>
        <taxon>Chaetocerotophycidae</taxon>
        <taxon>Chaetocerotales</taxon>
        <taxon>Chaetocerotaceae</taxon>
        <taxon>Chaetoceros</taxon>
    </lineage>
</organism>
<feature type="domain" description="Helicase-associated" evidence="2">
    <location>
        <begin position="159"/>
        <end position="225"/>
    </location>
</feature>
<dbReference type="Gene3D" id="6.10.140.530">
    <property type="match status" value="7"/>
</dbReference>
<gene>
    <name evidence="3" type="ORF">CTEN210_18421</name>
</gene>
<feature type="domain" description="Helicase-associated" evidence="2">
    <location>
        <begin position="375"/>
        <end position="440"/>
    </location>
</feature>
<reference evidence="3 4" key="1">
    <citation type="journal article" date="2021" name="Sci. Rep.">
        <title>The genome of the diatom Chaetoceros tenuissimus carries an ancient integrated fragment of an extant virus.</title>
        <authorList>
            <person name="Hongo Y."/>
            <person name="Kimura K."/>
            <person name="Takaki Y."/>
            <person name="Yoshida Y."/>
            <person name="Baba S."/>
            <person name="Kobayashi G."/>
            <person name="Nagasaki K."/>
            <person name="Hano T."/>
            <person name="Tomaru Y."/>
        </authorList>
    </citation>
    <scope>NUCLEOTIDE SEQUENCE [LARGE SCALE GENOMIC DNA]</scope>
    <source>
        <strain evidence="3 4">NIES-3715</strain>
    </source>
</reference>
<protein>
    <recommendedName>
        <fullName evidence="2">Helicase-associated domain-containing protein</fullName>
    </recommendedName>
</protein>
<evidence type="ECO:0000313" key="4">
    <source>
        <dbReference type="Proteomes" id="UP001054902"/>
    </source>
</evidence>
<feature type="domain" description="Helicase-associated" evidence="2">
    <location>
        <begin position="232"/>
        <end position="295"/>
    </location>
</feature>
<feature type="compositionally biased region" description="Acidic residues" evidence="1">
    <location>
        <begin position="40"/>
        <end position="79"/>
    </location>
</feature>
<feature type="domain" description="Helicase-associated" evidence="2">
    <location>
        <begin position="446"/>
        <end position="515"/>
    </location>
</feature>
<accession>A0AAD3DFA1</accession>
<dbReference type="PANTHER" id="PTHR33418:SF1">
    <property type="entry name" value="HELICASE-ASSOCIATED DOMAIN-CONTAINING PROTEIN"/>
    <property type="match status" value="1"/>
</dbReference>
<dbReference type="AlphaFoldDB" id="A0AAD3DFA1"/>
<feature type="domain" description="Helicase-associated" evidence="2">
    <location>
        <begin position="522"/>
        <end position="588"/>
    </location>
</feature>
<evidence type="ECO:0000259" key="2">
    <source>
        <dbReference type="Pfam" id="PF03457"/>
    </source>
</evidence>
<evidence type="ECO:0000256" key="1">
    <source>
        <dbReference type="SAM" id="MobiDB-lite"/>
    </source>
</evidence>
<comment type="caution">
    <text evidence="3">The sequence shown here is derived from an EMBL/GenBank/DDBJ whole genome shotgun (WGS) entry which is preliminary data.</text>
</comment>
<dbReference type="InterPro" id="IPR005114">
    <property type="entry name" value="Helicase_assoc"/>
</dbReference>
<dbReference type="PANTHER" id="PTHR33418">
    <property type="entry name" value="HELICASE-ASSOCIATED"/>
    <property type="match status" value="1"/>
</dbReference>
<feature type="domain" description="Helicase-associated" evidence="2">
    <location>
        <begin position="302"/>
        <end position="368"/>
    </location>
</feature>
<keyword evidence="4" id="KW-1185">Reference proteome</keyword>
<dbReference type="EMBL" id="BLLK01000075">
    <property type="protein sequence ID" value="GFH61945.1"/>
    <property type="molecule type" value="Genomic_DNA"/>
</dbReference>
<evidence type="ECO:0000313" key="3">
    <source>
        <dbReference type="EMBL" id="GFH61945.1"/>
    </source>
</evidence>
<feature type="domain" description="Helicase-associated" evidence="2">
    <location>
        <begin position="85"/>
        <end position="152"/>
    </location>
</feature>
<dbReference type="Pfam" id="PF03457">
    <property type="entry name" value="HA"/>
    <property type="match status" value="7"/>
</dbReference>
<feature type="region of interest" description="Disordered" evidence="1">
    <location>
        <begin position="21"/>
        <end position="83"/>
    </location>
</feature>
<sequence length="615" mass="73324">MNYTWKTVYGDQRLVDLARQLRGKSSDSAEEDEVNSKDEYSDDNNDSDDYDDNYVFVNEEEGDDNDEEEDASSSEEEEVKESKFDKRWNDKYKQLKEYKAQNGNCNVPSKYELNKALYSWVGVQRQEYRKMSQGVHSRITQERVEKLESLGFSWVGGNDAWNERYEQLREFKLQQGHCNVPQRYKANKALAIWVNTQRSQYKLMLNGLKSFMTEERIEKLKNIGFVWNTLKDTWNERFEELKQFKDQYGHCTVPQRNKALGIWVNNQRTQYKLMSNGSKSQMTEERLEKLEDIGFTWTPLQNNWDERFEELKQYKDQHGHCNVPHKYEPNKALGTWVSAQRQQYKLWSKGSNAKITEERVKQLDNIGFEWTPMKNTWNERFEKLKKYKAQNGHCNVPQGYEPNKALGQWVERQRQEYKQSQGSPSNMVRDRITMLEGIGFKWGPKKDAWNDRFEELKIFKARYGHSNVPHRYKANKSLGSWVNTQRIQYRRMIVEGSRSGCMTEERIEKLENIGFVWNTLKDTWNERYEQLKRFKAQYGHCNVPAIYEPNKSLGKWVNNQRCQYKLMLEGAKSHMTEEKLRKLEIIGFEWRLRKKRSAGKSATVKRRSKRVRSIK</sequence>
<name>A0AAD3DFA1_9STRA</name>
<dbReference type="Proteomes" id="UP001054902">
    <property type="component" value="Unassembled WGS sequence"/>
</dbReference>